<evidence type="ECO:0000256" key="1">
    <source>
        <dbReference type="ARBA" id="ARBA00004123"/>
    </source>
</evidence>
<feature type="domain" description="RING-type" evidence="7">
    <location>
        <begin position="190"/>
        <end position="235"/>
    </location>
</feature>
<dbReference type="Proteomes" id="UP001163823">
    <property type="component" value="Chromosome 13"/>
</dbReference>
<protein>
    <submittedName>
        <fullName evidence="8">Lysine-specific demethylase JMJ25-like isoform X1</fullName>
    </submittedName>
</protein>
<dbReference type="GO" id="GO:0000118">
    <property type="term" value="C:histone deacetylase complex"/>
    <property type="evidence" value="ECO:0007669"/>
    <property type="project" value="TreeGrafter"/>
</dbReference>
<dbReference type="GO" id="GO:0031490">
    <property type="term" value="F:chromatin DNA binding"/>
    <property type="evidence" value="ECO:0007669"/>
    <property type="project" value="TreeGrafter"/>
</dbReference>
<dbReference type="EMBL" id="JARAOO010000013">
    <property type="protein sequence ID" value="KAJ7946329.1"/>
    <property type="molecule type" value="Genomic_DNA"/>
</dbReference>
<dbReference type="GO" id="GO:0006357">
    <property type="term" value="P:regulation of transcription by RNA polymerase II"/>
    <property type="evidence" value="ECO:0007669"/>
    <property type="project" value="TreeGrafter"/>
</dbReference>
<feature type="compositionally biased region" description="Basic residues" evidence="6">
    <location>
        <begin position="57"/>
        <end position="66"/>
    </location>
</feature>
<evidence type="ECO:0000256" key="4">
    <source>
        <dbReference type="ARBA" id="ARBA00023242"/>
    </source>
</evidence>
<dbReference type="PANTHER" id="PTHR12549:SF37">
    <property type="entry name" value="LYSINE-SPECIFIC DEMETHYLASE JMJ26"/>
    <property type="match status" value="1"/>
</dbReference>
<evidence type="ECO:0000256" key="5">
    <source>
        <dbReference type="PROSITE-ProRule" id="PRU00175"/>
    </source>
</evidence>
<keyword evidence="5" id="KW-0863">Zinc-finger</keyword>
<evidence type="ECO:0000313" key="9">
    <source>
        <dbReference type="Proteomes" id="UP001163823"/>
    </source>
</evidence>
<feature type="region of interest" description="Disordered" evidence="6">
    <location>
        <begin position="47"/>
        <end position="75"/>
    </location>
</feature>
<accession>A0AAD7KUJ1</accession>
<keyword evidence="9" id="KW-1185">Reference proteome</keyword>
<comment type="similarity">
    <text evidence="2">Belongs to the JARID1 histone demethylase family.</text>
</comment>
<dbReference type="GO" id="GO:0032454">
    <property type="term" value="F:histone H3K9 demethylase activity"/>
    <property type="evidence" value="ECO:0007669"/>
    <property type="project" value="InterPro"/>
</dbReference>
<dbReference type="PANTHER" id="PTHR12549">
    <property type="entry name" value="JMJC DOMAIN-CONTAINING HISTONE DEMETHYLATION PROTEIN"/>
    <property type="match status" value="1"/>
</dbReference>
<evidence type="ECO:0000313" key="8">
    <source>
        <dbReference type="EMBL" id="KAJ7946329.1"/>
    </source>
</evidence>
<keyword evidence="5" id="KW-0862">Zinc</keyword>
<proteinExistence type="inferred from homology"/>
<gene>
    <name evidence="8" type="ORF">O6P43_031277</name>
</gene>
<dbReference type="GO" id="GO:0008270">
    <property type="term" value="F:zinc ion binding"/>
    <property type="evidence" value="ECO:0007669"/>
    <property type="project" value="UniProtKB-KW"/>
</dbReference>
<evidence type="ECO:0000256" key="3">
    <source>
        <dbReference type="ARBA" id="ARBA00022723"/>
    </source>
</evidence>
<dbReference type="GO" id="GO:0003712">
    <property type="term" value="F:transcription coregulator activity"/>
    <property type="evidence" value="ECO:0007669"/>
    <property type="project" value="TreeGrafter"/>
</dbReference>
<evidence type="ECO:0000256" key="6">
    <source>
        <dbReference type="SAM" id="MobiDB-lite"/>
    </source>
</evidence>
<comment type="subcellular location">
    <subcellularLocation>
        <location evidence="1">Nucleus</location>
    </subcellularLocation>
</comment>
<keyword evidence="4" id="KW-0539">Nucleus</keyword>
<evidence type="ECO:0000256" key="2">
    <source>
        <dbReference type="ARBA" id="ARBA00006801"/>
    </source>
</evidence>
<dbReference type="PROSITE" id="PS50089">
    <property type="entry name" value="ZF_RING_2"/>
    <property type="match status" value="1"/>
</dbReference>
<dbReference type="GO" id="GO:0000785">
    <property type="term" value="C:chromatin"/>
    <property type="evidence" value="ECO:0007669"/>
    <property type="project" value="TreeGrafter"/>
</dbReference>
<organism evidence="8 9">
    <name type="scientific">Quillaja saponaria</name>
    <name type="common">Soap bark tree</name>
    <dbReference type="NCBI Taxonomy" id="32244"/>
    <lineage>
        <taxon>Eukaryota</taxon>
        <taxon>Viridiplantae</taxon>
        <taxon>Streptophyta</taxon>
        <taxon>Embryophyta</taxon>
        <taxon>Tracheophyta</taxon>
        <taxon>Spermatophyta</taxon>
        <taxon>Magnoliopsida</taxon>
        <taxon>eudicotyledons</taxon>
        <taxon>Gunneridae</taxon>
        <taxon>Pentapetalae</taxon>
        <taxon>rosids</taxon>
        <taxon>fabids</taxon>
        <taxon>Fabales</taxon>
        <taxon>Quillajaceae</taxon>
        <taxon>Quillaja</taxon>
    </lineage>
</organism>
<dbReference type="AlphaFoldDB" id="A0AAD7KUJ1"/>
<dbReference type="InterPro" id="IPR001841">
    <property type="entry name" value="Znf_RING"/>
</dbReference>
<comment type="caution">
    <text evidence="8">The sequence shown here is derived from an EMBL/GenBank/DDBJ whole genome shotgun (WGS) entry which is preliminary data.</text>
</comment>
<name>A0AAD7KUJ1_QUISA</name>
<evidence type="ECO:0000259" key="7">
    <source>
        <dbReference type="PROSITE" id="PS50089"/>
    </source>
</evidence>
<sequence>MEVLIAQQNQYPASKLRRRISKLSKVSKLSKKRQAEEVLHYRNKELMSEEEEDHSGFSKRRAKHSSKRGDGSRENDCFDAKRILKRRRTVSNKERNFEDDTIDRKEENEEREMVFLLKTNSRSRTRKLDSMMDERNLEDAREKKIESRITSLCSSVTSRSPNSILRRHAKSYDKHSPKSTKGNGEDFLKCHQCMKKRTAVPCTMCKQKLYCIQCIKKWYPCISEADIAKSCPFCRRNCNCNVCLCSNIYQGHC</sequence>
<keyword evidence="3" id="KW-0479">Metal-binding</keyword>
<reference evidence="8" key="1">
    <citation type="journal article" date="2023" name="Science">
        <title>Elucidation of the pathway for biosynthesis of saponin adjuvants from the soapbark tree.</title>
        <authorList>
            <person name="Reed J."/>
            <person name="Orme A."/>
            <person name="El-Demerdash A."/>
            <person name="Owen C."/>
            <person name="Martin L.B.B."/>
            <person name="Misra R.C."/>
            <person name="Kikuchi S."/>
            <person name="Rejzek M."/>
            <person name="Martin A.C."/>
            <person name="Harkess A."/>
            <person name="Leebens-Mack J."/>
            <person name="Louveau T."/>
            <person name="Stephenson M.J."/>
            <person name="Osbourn A."/>
        </authorList>
    </citation>
    <scope>NUCLEOTIDE SEQUENCE</scope>
    <source>
        <strain evidence="8">S10</strain>
    </source>
</reference>
<dbReference type="InterPro" id="IPR045109">
    <property type="entry name" value="LSDs-like"/>
</dbReference>
<dbReference type="KEGG" id="qsa:O6P43_031277"/>